<dbReference type="PROSITE" id="PS00061">
    <property type="entry name" value="ADH_SHORT"/>
    <property type="match status" value="1"/>
</dbReference>
<accession>A0A7U7G9M5</accession>
<dbReference type="Gene3D" id="3.90.25.10">
    <property type="entry name" value="UDP-galactose 4-epimerase, domain 1"/>
    <property type="match status" value="1"/>
</dbReference>
<dbReference type="PANTHER" id="PTHR43000">
    <property type="entry name" value="DTDP-D-GLUCOSE 4,6-DEHYDRATASE-RELATED"/>
    <property type="match status" value="1"/>
</dbReference>
<dbReference type="InterPro" id="IPR001509">
    <property type="entry name" value="Epimerase_deHydtase"/>
</dbReference>
<organism evidence="4 5">
    <name type="scientific">Candidatus Contendobacter odensis Run_B_J11</name>
    <dbReference type="NCBI Taxonomy" id="1400861"/>
    <lineage>
        <taxon>Bacteria</taxon>
        <taxon>Pseudomonadati</taxon>
        <taxon>Pseudomonadota</taxon>
        <taxon>Gammaproteobacteria</taxon>
        <taxon>Candidatus Competibacteraceae</taxon>
        <taxon>Candidatus Contendibacter</taxon>
    </lineage>
</organism>
<dbReference type="EMBL" id="CBTK010000058">
    <property type="protein sequence ID" value="CDH44088.1"/>
    <property type="molecule type" value="Genomic_DNA"/>
</dbReference>
<keyword evidence="5" id="KW-1185">Reference proteome</keyword>
<dbReference type="SUPFAM" id="SSF51735">
    <property type="entry name" value="NAD(P)-binding Rossmann-fold domains"/>
    <property type="match status" value="1"/>
</dbReference>
<dbReference type="EC" id="5.1.3.2" evidence="4"/>
<dbReference type="OrthoDB" id="9803010at2"/>
<evidence type="ECO:0000259" key="3">
    <source>
        <dbReference type="Pfam" id="PF01370"/>
    </source>
</evidence>
<dbReference type="InterPro" id="IPR036291">
    <property type="entry name" value="NAD(P)-bd_dom_sf"/>
</dbReference>
<dbReference type="InterPro" id="IPR020904">
    <property type="entry name" value="Sc_DH/Rdtase_CS"/>
</dbReference>
<dbReference type="Pfam" id="PF01370">
    <property type="entry name" value="Epimerase"/>
    <property type="match status" value="1"/>
</dbReference>
<dbReference type="AlphaFoldDB" id="A0A7U7G9M5"/>
<comment type="pathway">
    <text evidence="1">Bacterial outer membrane biogenesis; LPS O-antigen biosynthesis.</text>
</comment>
<evidence type="ECO:0000256" key="2">
    <source>
        <dbReference type="ARBA" id="ARBA00007637"/>
    </source>
</evidence>
<name>A0A7U7G9M5_9GAMM</name>
<dbReference type="Gene3D" id="3.40.50.720">
    <property type="entry name" value="NAD(P)-binding Rossmann-like Domain"/>
    <property type="match status" value="1"/>
</dbReference>
<dbReference type="RefSeq" id="WP_051497428.1">
    <property type="nucleotide sequence ID" value="NZ_CBTK010000058.1"/>
</dbReference>
<comment type="similarity">
    <text evidence="2">Belongs to the NAD(P)-dependent epimerase/dehydratase family.</text>
</comment>
<protein>
    <submittedName>
        <fullName evidence="4">UDP-glucose 4-epimerase</fullName>
        <ecNumber evidence="4">5.1.3.2</ecNumber>
    </submittedName>
</protein>
<comment type="caution">
    <text evidence="4">The sequence shown here is derived from an EMBL/GenBank/DDBJ whole genome shotgun (WGS) entry which is preliminary data.</text>
</comment>
<feature type="domain" description="NAD-dependent epimerase/dehydratase" evidence="3">
    <location>
        <begin position="5"/>
        <end position="244"/>
    </location>
</feature>
<keyword evidence="4" id="KW-0413">Isomerase</keyword>
<reference evidence="4 5" key="1">
    <citation type="journal article" date="2014" name="ISME J.">
        <title>Candidatus Competibacter-lineage genomes retrieved from metagenomes reveal functional metabolic diversity.</title>
        <authorList>
            <person name="McIlroy S.J."/>
            <person name="Albertsen M."/>
            <person name="Andresen E.K."/>
            <person name="Saunders A.M."/>
            <person name="Kristiansen R."/>
            <person name="Stokholm-Bjerregaard M."/>
            <person name="Nielsen K.L."/>
            <person name="Nielsen P.H."/>
        </authorList>
    </citation>
    <scope>NUCLEOTIDE SEQUENCE [LARGE SCALE GENOMIC DNA]</scope>
    <source>
        <strain evidence="4 5">Run_B_J11</strain>
    </source>
</reference>
<dbReference type="Proteomes" id="UP000019184">
    <property type="component" value="Unassembled WGS sequence"/>
</dbReference>
<evidence type="ECO:0000313" key="4">
    <source>
        <dbReference type="EMBL" id="CDH44088.1"/>
    </source>
</evidence>
<gene>
    <name evidence="4" type="ORF">BN874_1500001</name>
</gene>
<proteinExistence type="inferred from homology"/>
<evidence type="ECO:0000313" key="5">
    <source>
        <dbReference type="Proteomes" id="UP000019184"/>
    </source>
</evidence>
<dbReference type="GO" id="GO:0003978">
    <property type="term" value="F:UDP-glucose 4-epimerase activity"/>
    <property type="evidence" value="ECO:0007669"/>
    <property type="project" value="UniProtKB-EC"/>
</dbReference>
<evidence type="ECO:0000256" key="1">
    <source>
        <dbReference type="ARBA" id="ARBA00005125"/>
    </source>
</evidence>
<sequence length="319" mass="34760">MQTFLVTGAAGFIGSHSVEWLLKQGVRVIGVDNLRTGRLENLVVAHTSPDFEWVNADAGDETAMRILFQQHRFAGVLHLAALVSVPESFHEPALNYRINLAAADSIARLCLEFDCKRLVFASSAAVYGVVASLPNRESDLPQPQSPYAAAKLAAEVMLLGYAASYGLEAVCLRYFNVYGLRQDPASPYSGVLSIFTDRFRHGLPVIVHGDGEQTRDFISVRDVARANGEVLTRGGVASGRYNVCTGRAISLNQVLAIYRELFPNTPPAEYAAARVGDIRHSLGDPGLLRNRLEFNAKIPFAQGLYELAHGEDKKSVVMA</sequence>